<protein>
    <recommendedName>
        <fullName evidence="3">DUF2620 domain-containing protein</fullName>
    </recommendedName>
</protein>
<name>A0A1N6XR26_9SPIO</name>
<accession>A0A1N6XR26</accession>
<sequence length="118" mass="12538">MVRIVVGGQIGKKDIVALIEKHGSGKVEVKEMGDIEAALAVKNNAADYYFGACNTGGGGALAMATAILGMDVCATLSIPGKIKTDEEIEREVKLNKKAFGFTFQHAEQIVPVILRFLS</sequence>
<evidence type="ECO:0000313" key="1">
    <source>
        <dbReference type="EMBL" id="SIR04780.1"/>
    </source>
</evidence>
<dbReference type="STRING" id="159291.SAMN05920897_12911"/>
<dbReference type="AlphaFoldDB" id="A0A1N6XR26"/>
<dbReference type="OrthoDB" id="5191605at2"/>
<keyword evidence="2" id="KW-1185">Reference proteome</keyword>
<organism evidence="1 2">
    <name type="scientific">Alkalispirochaeta americana</name>
    <dbReference type="NCBI Taxonomy" id="159291"/>
    <lineage>
        <taxon>Bacteria</taxon>
        <taxon>Pseudomonadati</taxon>
        <taxon>Spirochaetota</taxon>
        <taxon>Spirochaetia</taxon>
        <taxon>Spirochaetales</taxon>
        <taxon>Spirochaetaceae</taxon>
        <taxon>Alkalispirochaeta</taxon>
    </lineage>
</organism>
<dbReference type="RefSeq" id="WP_076489930.1">
    <property type="nucleotide sequence ID" value="NZ_FTMS01000029.1"/>
</dbReference>
<gene>
    <name evidence="1" type="ORF">SAMN05920897_12911</name>
</gene>
<dbReference type="Proteomes" id="UP000186400">
    <property type="component" value="Unassembled WGS sequence"/>
</dbReference>
<dbReference type="EMBL" id="FTMS01000029">
    <property type="protein sequence ID" value="SIR04780.1"/>
    <property type="molecule type" value="Genomic_DNA"/>
</dbReference>
<dbReference type="InterPro" id="IPR021238">
    <property type="entry name" value="DUF2620"/>
</dbReference>
<dbReference type="Pfam" id="PF10941">
    <property type="entry name" value="DUF2620"/>
    <property type="match status" value="1"/>
</dbReference>
<reference evidence="2" key="1">
    <citation type="submission" date="2017-01" db="EMBL/GenBank/DDBJ databases">
        <authorList>
            <person name="Varghese N."/>
            <person name="Submissions S."/>
        </authorList>
    </citation>
    <scope>NUCLEOTIDE SEQUENCE [LARGE SCALE GENOMIC DNA]</scope>
    <source>
        <strain evidence="2">ASpG1</strain>
    </source>
</reference>
<proteinExistence type="predicted"/>
<evidence type="ECO:0008006" key="3">
    <source>
        <dbReference type="Google" id="ProtNLM"/>
    </source>
</evidence>
<evidence type="ECO:0000313" key="2">
    <source>
        <dbReference type="Proteomes" id="UP000186400"/>
    </source>
</evidence>